<dbReference type="InterPro" id="IPR011060">
    <property type="entry name" value="RibuloseP-bd_barrel"/>
</dbReference>
<evidence type="ECO:0000256" key="14">
    <source>
        <dbReference type="RuleBase" id="RU003658"/>
    </source>
</evidence>
<gene>
    <name evidence="12" type="primary">hisA</name>
    <name evidence="15" type="ORF">SAMN05878443_0298</name>
</gene>
<dbReference type="AlphaFoldDB" id="A0A1N6EZE7"/>
<evidence type="ECO:0000313" key="16">
    <source>
        <dbReference type="Proteomes" id="UP000184758"/>
    </source>
</evidence>
<dbReference type="HAMAP" id="MF_01014">
    <property type="entry name" value="HisA"/>
    <property type="match status" value="1"/>
</dbReference>
<protein>
    <recommendedName>
        <fullName evidence="6 12">1-(5-phosphoribosyl)-5-[(5-phosphoribosylamino)methylideneamino] imidazole-4-carboxamide isomerase</fullName>
        <ecNumber evidence="5 12">5.3.1.16</ecNumber>
    </recommendedName>
    <alternativeName>
        <fullName evidence="11 12">Phosphoribosylformimino-5-aminoimidazole carboxamide ribotide isomerase</fullName>
    </alternativeName>
</protein>
<evidence type="ECO:0000256" key="9">
    <source>
        <dbReference type="ARBA" id="ARBA00023102"/>
    </source>
</evidence>
<feature type="active site" description="Proton donor" evidence="12">
    <location>
        <position position="131"/>
    </location>
</feature>
<dbReference type="eggNOG" id="COG0106">
    <property type="taxonomic scope" value="Bacteria"/>
</dbReference>
<dbReference type="PANTHER" id="PTHR43090:SF2">
    <property type="entry name" value="1-(5-PHOSPHORIBOSYL)-5-[(5-PHOSPHORIBOSYLAMINO)METHYLIDENEAMINO] IMIDAZOLE-4-CARBOXAMIDE ISOMERASE"/>
    <property type="match status" value="1"/>
</dbReference>
<dbReference type="UniPathway" id="UPA00031">
    <property type="reaction ID" value="UER00009"/>
</dbReference>
<dbReference type="SUPFAM" id="SSF51366">
    <property type="entry name" value="Ribulose-phoshate binding barrel"/>
    <property type="match status" value="1"/>
</dbReference>
<sequence length="236" mass="25875">MIEIWPAIDLIDNKSVRLTEGDYATKEEMKRTPEEAIAFYTRYPQVTRIHVVDLMGAVKKQPTSSAYIETLFKRSTVPIEIGGGIRSEKTIQHYLEAGASYVIVGTKGLQDRDWLAKMTTRYPGKIYLGLDAKGEKVALNGWTEVSEQTIYEVAEAVNDLPLGGIIYTDITKDGKMGGPNVEVTGALARFSKHPITASGGIRSLEDIRKLEKAGVAAAIVGKAANTHAFWEGLDDD</sequence>
<accession>A0A1N6EZE7</accession>
<dbReference type="GO" id="GO:0005737">
    <property type="term" value="C:cytoplasm"/>
    <property type="evidence" value="ECO:0007669"/>
    <property type="project" value="UniProtKB-SubCell"/>
</dbReference>
<dbReference type="GO" id="GO:0000162">
    <property type="term" value="P:L-tryptophan biosynthetic process"/>
    <property type="evidence" value="ECO:0007669"/>
    <property type="project" value="TreeGrafter"/>
</dbReference>
<evidence type="ECO:0000313" key="15">
    <source>
        <dbReference type="EMBL" id="SIN88402.1"/>
    </source>
</evidence>
<dbReference type="STRING" id="28230.SAMN05878443_0298"/>
<keyword evidence="8 12" id="KW-0028">Amino-acid biosynthesis</keyword>
<dbReference type="Proteomes" id="UP000184758">
    <property type="component" value="Unassembled WGS sequence"/>
</dbReference>
<dbReference type="Gene3D" id="3.20.20.70">
    <property type="entry name" value="Aldolase class I"/>
    <property type="match status" value="1"/>
</dbReference>
<keyword evidence="10 12" id="KW-0413">Isomerase</keyword>
<reference evidence="16" key="1">
    <citation type="submission" date="2016-11" db="EMBL/GenBank/DDBJ databases">
        <authorList>
            <person name="Varghese N."/>
            <person name="Submissions S."/>
        </authorList>
    </citation>
    <scope>NUCLEOTIDE SEQUENCE [LARGE SCALE GENOMIC DNA]</scope>
    <source>
        <strain evidence="16">313</strain>
    </source>
</reference>
<evidence type="ECO:0000256" key="11">
    <source>
        <dbReference type="ARBA" id="ARBA00030547"/>
    </source>
</evidence>
<dbReference type="EC" id="5.3.1.16" evidence="5 12"/>
<dbReference type="Pfam" id="PF00977">
    <property type="entry name" value="His_biosynth"/>
    <property type="match status" value="1"/>
</dbReference>
<evidence type="ECO:0000256" key="13">
    <source>
        <dbReference type="RuleBase" id="RU003657"/>
    </source>
</evidence>
<evidence type="ECO:0000256" key="2">
    <source>
        <dbReference type="ARBA" id="ARBA00004496"/>
    </source>
</evidence>
<dbReference type="CDD" id="cd04732">
    <property type="entry name" value="HisA"/>
    <property type="match status" value="1"/>
</dbReference>
<dbReference type="OrthoDB" id="9807749at2"/>
<dbReference type="InterPro" id="IPR006062">
    <property type="entry name" value="His_biosynth"/>
</dbReference>
<evidence type="ECO:0000256" key="8">
    <source>
        <dbReference type="ARBA" id="ARBA00022605"/>
    </source>
</evidence>
<keyword evidence="7 12" id="KW-0963">Cytoplasm</keyword>
<evidence type="ECO:0000256" key="10">
    <source>
        <dbReference type="ARBA" id="ARBA00023235"/>
    </source>
</evidence>
<dbReference type="EMBL" id="FSRN01000001">
    <property type="protein sequence ID" value="SIN88402.1"/>
    <property type="molecule type" value="Genomic_DNA"/>
</dbReference>
<dbReference type="InterPro" id="IPR023016">
    <property type="entry name" value="HisA/PriA"/>
</dbReference>
<evidence type="ECO:0000256" key="6">
    <source>
        <dbReference type="ARBA" id="ARBA00018464"/>
    </source>
</evidence>
<evidence type="ECO:0000256" key="12">
    <source>
        <dbReference type="HAMAP-Rule" id="MF_01014"/>
    </source>
</evidence>
<comment type="similarity">
    <text evidence="4 12 13">Belongs to the HisA/HisF family.</text>
</comment>
<dbReference type="InterPro" id="IPR044524">
    <property type="entry name" value="Isoase_HisA-like"/>
</dbReference>
<keyword evidence="9 12" id="KW-0368">Histidine biosynthesis</keyword>
<dbReference type="FunFam" id="3.20.20.70:FF:000009">
    <property type="entry name" value="1-(5-phosphoribosyl)-5-[(5-phosphoribosylamino)methylideneamino] imidazole-4-carboxamide isomerase"/>
    <property type="match status" value="1"/>
</dbReference>
<evidence type="ECO:0000256" key="1">
    <source>
        <dbReference type="ARBA" id="ARBA00000901"/>
    </source>
</evidence>
<comment type="catalytic activity">
    <reaction evidence="1 12 14">
        <text>1-(5-phospho-beta-D-ribosyl)-5-[(5-phospho-beta-D-ribosylamino)methylideneamino]imidazole-4-carboxamide = 5-[(5-phospho-1-deoxy-D-ribulos-1-ylimino)methylamino]-1-(5-phospho-beta-D-ribosyl)imidazole-4-carboxamide</text>
        <dbReference type="Rhea" id="RHEA:15469"/>
        <dbReference type="ChEBI" id="CHEBI:58435"/>
        <dbReference type="ChEBI" id="CHEBI:58525"/>
        <dbReference type="EC" id="5.3.1.16"/>
    </reaction>
</comment>
<dbReference type="GO" id="GO:0003949">
    <property type="term" value="F:1-(5-phosphoribosyl)-5-[(5-phosphoribosylamino)methylideneamino]imidazole-4-carboxamide isomerase activity"/>
    <property type="evidence" value="ECO:0007669"/>
    <property type="project" value="UniProtKB-UniRule"/>
</dbReference>
<evidence type="ECO:0000256" key="4">
    <source>
        <dbReference type="ARBA" id="ARBA00009667"/>
    </source>
</evidence>
<evidence type="ECO:0000256" key="7">
    <source>
        <dbReference type="ARBA" id="ARBA00022490"/>
    </source>
</evidence>
<proteinExistence type="inferred from homology"/>
<dbReference type="GO" id="GO:0000105">
    <property type="term" value="P:L-histidine biosynthetic process"/>
    <property type="evidence" value="ECO:0007669"/>
    <property type="project" value="UniProtKB-UniRule"/>
</dbReference>
<comment type="pathway">
    <text evidence="3 12 14">Amino-acid biosynthesis; L-histidine biosynthesis; L-histidine from 5-phospho-alpha-D-ribose 1-diphosphate: step 4/9.</text>
</comment>
<dbReference type="NCBIfam" id="TIGR00007">
    <property type="entry name" value="1-(5-phosphoribosyl)-5-[(5-phosphoribosylamino)methylideneamino]imidazole-4-carboxamide isomerase"/>
    <property type="match status" value="1"/>
</dbReference>
<evidence type="ECO:0000256" key="3">
    <source>
        <dbReference type="ARBA" id="ARBA00005133"/>
    </source>
</evidence>
<dbReference type="NCBIfam" id="NF010114">
    <property type="entry name" value="PRK13587.1"/>
    <property type="match status" value="1"/>
</dbReference>
<evidence type="ECO:0000256" key="5">
    <source>
        <dbReference type="ARBA" id="ARBA00012550"/>
    </source>
</evidence>
<dbReference type="PANTHER" id="PTHR43090">
    <property type="entry name" value="1-(5-PHOSPHORIBOSYL)-5-[(5-PHOSPHORIBOSYLAMINO)METHYLIDENEAMINO] IMIDAZOLE-4-CARBOXAMIDE ISOMERASE"/>
    <property type="match status" value="1"/>
</dbReference>
<dbReference type="InterPro" id="IPR006063">
    <property type="entry name" value="HisA_bact_arch"/>
</dbReference>
<comment type="subcellular location">
    <subcellularLocation>
        <location evidence="2 12 14">Cytoplasm</location>
    </subcellularLocation>
</comment>
<name>A0A1N6EZE7_9LACT</name>
<organism evidence="15 16">
    <name type="scientific">Carnobacterium alterfunditum</name>
    <dbReference type="NCBI Taxonomy" id="28230"/>
    <lineage>
        <taxon>Bacteria</taxon>
        <taxon>Bacillati</taxon>
        <taxon>Bacillota</taxon>
        <taxon>Bacilli</taxon>
        <taxon>Lactobacillales</taxon>
        <taxon>Carnobacteriaceae</taxon>
        <taxon>Carnobacterium</taxon>
    </lineage>
</organism>
<dbReference type="RefSeq" id="WP_034546829.1">
    <property type="nucleotide sequence ID" value="NZ_FSRN01000001.1"/>
</dbReference>
<feature type="active site" description="Proton acceptor" evidence="12">
    <location>
        <position position="9"/>
    </location>
</feature>
<keyword evidence="16" id="KW-1185">Reference proteome</keyword>
<dbReference type="InterPro" id="IPR013785">
    <property type="entry name" value="Aldolase_TIM"/>
</dbReference>